<dbReference type="Proteomes" id="UP001216390">
    <property type="component" value="Chromosome"/>
</dbReference>
<sequence length="131" mass="14300">MDHSPDDLMDIPLSPAERRLLRGGIGGWGGPARCTEEMAVALGFRTERDLLDEGHRLIEALDAAAPMTRLDWTRLLLATEVCFASNVVGSGLDWRSTVGLTDEESILLLRAVQRRISGQVATIGTRPPHGR</sequence>
<organism evidence="1 2">
    <name type="scientific">Iamia majanohamensis</name>
    <dbReference type="NCBI Taxonomy" id="467976"/>
    <lineage>
        <taxon>Bacteria</taxon>
        <taxon>Bacillati</taxon>
        <taxon>Actinomycetota</taxon>
        <taxon>Acidimicrobiia</taxon>
        <taxon>Acidimicrobiales</taxon>
        <taxon>Iamiaceae</taxon>
        <taxon>Iamia</taxon>
    </lineage>
</organism>
<accession>A0AAE9Y3W5</accession>
<gene>
    <name evidence="1" type="ORF">PO878_14045</name>
</gene>
<proteinExistence type="predicted"/>
<keyword evidence="2" id="KW-1185">Reference proteome</keyword>
<dbReference type="EMBL" id="CP116942">
    <property type="protein sequence ID" value="WCO65622.1"/>
    <property type="molecule type" value="Genomic_DNA"/>
</dbReference>
<name>A0AAE9Y3W5_9ACTN</name>
<dbReference type="KEGG" id="ima:PO878_14045"/>
<evidence type="ECO:0000313" key="1">
    <source>
        <dbReference type="EMBL" id="WCO65622.1"/>
    </source>
</evidence>
<reference evidence="1" key="1">
    <citation type="submission" date="2023-01" db="EMBL/GenBank/DDBJ databases">
        <title>The diversity of Class Acidimicrobiia in South China Sea sediment environments and the proposal of Iamia marina sp. nov., a novel species of the genus Iamia.</title>
        <authorList>
            <person name="He Y."/>
            <person name="Tian X."/>
        </authorList>
    </citation>
    <scope>NUCLEOTIDE SEQUENCE</scope>
    <source>
        <strain evidence="1">DSM 19957</strain>
    </source>
</reference>
<evidence type="ECO:0000313" key="2">
    <source>
        <dbReference type="Proteomes" id="UP001216390"/>
    </source>
</evidence>
<dbReference type="RefSeq" id="WP_272735149.1">
    <property type="nucleotide sequence ID" value="NZ_CP116942.1"/>
</dbReference>
<protein>
    <submittedName>
        <fullName evidence="1">Uncharacterized protein</fullName>
    </submittedName>
</protein>
<dbReference type="AlphaFoldDB" id="A0AAE9Y3W5"/>